<dbReference type="SMART" id="SM00220">
    <property type="entry name" value="S_TKc"/>
    <property type="match status" value="1"/>
</dbReference>
<dbReference type="InterPro" id="IPR000719">
    <property type="entry name" value="Prot_kinase_dom"/>
</dbReference>
<dbReference type="Gene3D" id="3.30.200.20">
    <property type="entry name" value="Phosphorylase Kinase, domain 1"/>
    <property type="match status" value="1"/>
</dbReference>
<evidence type="ECO:0000256" key="1">
    <source>
        <dbReference type="ARBA" id="ARBA00012513"/>
    </source>
</evidence>
<evidence type="ECO:0000256" key="2">
    <source>
        <dbReference type="ARBA" id="ARBA00022527"/>
    </source>
</evidence>
<sequence>MRQVGRYRMRRVLGSGAFATVWLGDDPALESDVAIKVLAENWANNADVRERFLAEARLLRRVDDPRLVRVFDVGVSDDEEARPYFVMEYIPGGTLADRIGSLSTREALAYGVAAAGAVQVLHDAGIVHRDVKPSNLLIDDRCTPPRLVVSDLGSAKVLAEASGFTVTTGTPSYMAPEQAHQTDGFDGRADVYAVAAVTYHLLNGQPAFADRTAAAVLDRGADSRPPPLAARLGQPAALDRLLTRSLSWDPAKRPATAAEFARDLERFLTGEPHSRPRSAREVPTVPTLLFCVVLAVVLFTVTYQLLTP</sequence>
<dbReference type="RefSeq" id="WP_092653720.1">
    <property type="nucleotide sequence ID" value="NZ_LT629732.1"/>
</dbReference>
<dbReference type="OrthoDB" id="9769043at2"/>
<evidence type="ECO:0000256" key="5">
    <source>
        <dbReference type="ARBA" id="ARBA00022777"/>
    </source>
</evidence>
<accession>A0A1H1S682</accession>
<evidence type="ECO:0000256" key="3">
    <source>
        <dbReference type="ARBA" id="ARBA00022679"/>
    </source>
</evidence>
<dbReference type="STRING" id="117157.SAMN04489717_2684"/>
<evidence type="ECO:0000313" key="11">
    <source>
        <dbReference type="Proteomes" id="UP000198983"/>
    </source>
</evidence>
<feature type="transmembrane region" description="Helical" evidence="8">
    <location>
        <begin position="285"/>
        <end position="306"/>
    </location>
</feature>
<protein>
    <recommendedName>
        <fullName evidence="1">non-specific serine/threonine protein kinase</fullName>
        <ecNumber evidence="1">2.7.11.1</ecNumber>
    </recommendedName>
</protein>
<gene>
    <name evidence="10" type="ORF">SAMN04489717_2684</name>
</gene>
<dbReference type="PROSITE" id="PS50011">
    <property type="entry name" value="PROTEIN_KINASE_DOM"/>
    <property type="match status" value="1"/>
</dbReference>
<proteinExistence type="predicted"/>
<evidence type="ECO:0000256" key="7">
    <source>
        <dbReference type="PROSITE-ProRule" id="PRU10141"/>
    </source>
</evidence>
<dbReference type="GO" id="GO:0005524">
    <property type="term" value="F:ATP binding"/>
    <property type="evidence" value="ECO:0007669"/>
    <property type="project" value="UniProtKB-UniRule"/>
</dbReference>
<dbReference type="SUPFAM" id="SSF56112">
    <property type="entry name" value="Protein kinase-like (PK-like)"/>
    <property type="match status" value="1"/>
</dbReference>
<keyword evidence="4 7" id="KW-0547">Nucleotide-binding</keyword>
<name>A0A1H1S682_9ACTN</name>
<dbReference type="PROSITE" id="PS00108">
    <property type="entry name" value="PROTEIN_KINASE_ST"/>
    <property type="match status" value="1"/>
</dbReference>
<keyword evidence="2 10" id="KW-0723">Serine/threonine-protein kinase</keyword>
<keyword evidence="5 10" id="KW-0418">Kinase</keyword>
<evidence type="ECO:0000256" key="6">
    <source>
        <dbReference type="ARBA" id="ARBA00022840"/>
    </source>
</evidence>
<dbReference type="PANTHER" id="PTHR43289">
    <property type="entry name" value="MITOGEN-ACTIVATED PROTEIN KINASE KINASE KINASE 20-RELATED"/>
    <property type="match status" value="1"/>
</dbReference>
<evidence type="ECO:0000256" key="4">
    <source>
        <dbReference type="ARBA" id="ARBA00022741"/>
    </source>
</evidence>
<dbReference type="InterPro" id="IPR011009">
    <property type="entry name" value="Kinase-like_dom_sf"/>
</dbReference>
<keyword evidence="6 7" id="KW-0067">ATP-binding</keyword>
<dbReference type="Gene3D" id="1.10.510.10">
    <property type="entry name" value="Transferase(Phosphotransferase) domain 1"/>
    <property type="match status" value="1"/>
</dbReference>
<keyword evidence="8" id="KW-0812">Transmembrane</keyword>
<dbReference type="EMBL" id="LT629732">
    <property type="protein sequence ID" value="SDS43494.1"/>
    <property type="molecule type" value="Genomic_DNA"/>
</dbReference>
<keyword evidence="8" id="KW-0472">Membrane</keyword>
<keyword evidence="11" id="KW-1185">Reference proteome</keyword>
<feature type="domain" description="Protein kinase" evidence="9">
    <location>
        <begin position="7"/>
        <end position="268"/>
    </location>
</feature>
<evidence type="ECO:0000313" key="10">
    <source>
        <dbReference type="EMBL" id="SDS43494.1"/>
    </source>
</evidence>
<keyword evidence="8" id="KW-1133">Transmembrane helix</keyword>
<dbReference type="Proteomes" id="UP000198983">
    <property type="component" value="Chromosome I"/>
</dbReference>
<dbReference type="PROSITE" id="PS00107">
    <property type="entry name" value="PROTEIN_KINASE_ATP"/>
    <property type="match status" value="1"/>
</dbReference>
<keyword evidence="3" id="KW-0808">Transferase</keyword>
<evidence type="ECO:0000259" key="9">
    <source>
        <dbReference type="PROSITE" id="PS50011"/>
    </source>
</evidence>
<dbReference type="EC" id="2.7.11.1" evidence="1"/>
<dbReference type="Pfam" id="PF00069">
    <property type="entry name" value="Pkinase"/>
    <property type="match status" value="1"/>
</dbReference>
<organism evidence="10 11">
    <name type="scientific">Actinopolymorpha singaporensis</name>
    <dbReference type="NCBI Taxonomy" id="117157"/>
    <lineage>
        <taxon>Bacteria</taxon>
        <taxon>Bacillati</taxon>
        <taxon>Actinomycetota</taxon>
        <taxon>Actinomycetes</taxon>
        <taxon>Propionibacteriales</taxon>
        <taxon>Actinopolymorphaceae</taxon>
        <taxon>Actinopolymorpha</taxon>
    </lineage>
</organism>
<dbReference type="PANTHER" id="PTHR43289:SF6">
    <property type="entry name" value="SERINE_THREONINE-PROTEIN KINASE NEKL-3"/>
    <property type="match status" value="1"/>
</dbReference>
<evidence type="ECO:0000256" key="8">
    <source>
        <dbReference type="SAM" id="Phobius"/>
    </source>
</evidence>
<dbReference type="InterPro" id="IPR008271">
    <property type="entry name" value="Ser/Thr_kinase_AS"/>
</dbReference>
<feature type="binding site" evidence="7">
    <location>
        <position position="36"/>
    </location>
    <ligand>
        <name>ATP</name>
        <dbReference type="ChEBI" id="CHEBI:30616"/>
    </ligand>
</feature>
<dbReference type="InterPro" id="IPR017441">
    <property type="entry name" value="Protein_kinase_ATP_BS"/>
</dbReference>
<dbReference type="GO" id="GO:0004674">
    <property type="term" value="F:protein serine/threonine kinase activity"/>
    <property type="evidence" value="ECO:0007669"/>
    <property type="project" value="UniProtKB-KW"/>
</dbReference>
<dbReference type="AlphaFoldDB" id="A0A1H1S682"/>
<reference evidence="10 11" key="1">
    <citation type="submission" date="2016-10" db="EMBL/GenBank/DDBJ databases">
        <authorList>
            <person name="de Groot N.N."/>
        </authorList>
    </citation>
    <scope>NUCLEOTIDE SEQUENCE [LARGE SCALE GENOMIC DNA]</scope>
    <source>
        <strain evidence="10 11">DSM 22024</strain>
    </source>
</reference>
<dbReference type="CDD" id="cd14014">
    <property type="entry name" value="STKc_PknB_like"/>
    <property type="match status" value="1"/>
</dbReference>